<organism evidence="1 2">
    <name type="scientific">Pseudomonas citronellolis</name>
    <dbReference type="NCBI Taxonomy" id="53408"/>
    <lineage>
        <taxon>Bacteria</taxon>
        <taxon>Pseudomonadati</taxon>
        <taxon>Pseudomonadota</taxon>
        <taxon>Gammaproteobacteria</taxon>
        <taxon>Pseudomonadales</taxon>
        <taxon>Pseudomonadaceae</taxon>
        <taxon>Pseudomonas</taxon>
    </lineage>
</organism>
<evidence type="ECO:0000313" key="2">
    <source>
        <dbReference type="Proteomes" id="UP000183385"/>
    </source>
</evidence>
<keyword evidence="2" id="KW-1185">Reference proteome</keyword>
<proteinExistence type="predicted"/>
<reference evidence="1 2" key="1">
    <citation type="submission" date="2016-10" db="EMBL/GenBank/DDBJ databases">
        <authorList>
            <person name="Varghese N."/>
            <person name="Submissions S."/>
        </authorList>
    </citation>
    <scope>NUCLEOTIDE SEQUENCE [LARGE SCALE GENOMIC DNA]</scope>
    <source>
        <strain evidence="1 2">LMG 18378</strain>
    </source>
</reference>
<evidence type="ECO:0000313" key="1">
    <source>
        <dbReference type="EMBL" id="SFC84268.1"/>
    </source>
</evidence>
<gene>
    <name evidence="1" type="ORF">SAMN05216577_11188</name>
</gene>
<dbReference type="AlphaFoldDB" id="A0AAQ1HMK7"/>
<comment type="caution">
    <text evidence="1">The sequence shown here is derived from an EMBL/GenBank/DDBJ whole genome shotgun (WGS) entry which is preliminary data.</text>
</comment>
<dbReference type="RefSeq" id="WP_245322950.1">
    <property type="nucleotide sequence ID" value="NZ_FOLS01000011.1"/>
</dbReference>
<name>A0AAQ1HMK7_9PSED</name>
<accession>A0AAQ1HMK7</accession>
<dbReference type="EMBL" id="FOLS01000011">
    <property type="protein sequence ID" value="SFC84268.1"/>
    <property type="molecule type" value="Genomic_DNA"/>
</dbReference>
<protein>
    <submittedName>
        <fullName evidence="1">Uncharacterized protein</fullName>
    </submittedName>
</protein>
<dbReference type="Proteomes" id="UP000183385">
    <property type="component" value="Unassembled WGS sequence"/>
</dbReference>
<sequence>MPDLNPLKWRAKRNRDGQQIPNCWITDSGYTVSECRLPERRFTVTRPGDAAPFAYLGSREEVVSVIRADMKASGVLA</sequence>